<gene>
    <name evidence="7" type="ORF">NT26_0579</name>
</gene>
<feature type="transmembrane region" description="Helical" evidence="6">
    <location>
        <begin position="54"/>
        <end position="79"/>
    </location>
</feature>
<dbReference type="GO" id="GO:0015920">
    <property type="term" value="P:lipopolysaccharide transport"/>
    <property type="evidence" value="ECO:0007669"/>
    <property type="project" value="TreeGrafter"/>
</dbReference>
<dbReference type="Proteomes" id="UP000010792">
    <property type="component" value="Chromosome"/>
</dbReference>
<dbReference type="EMBL" id="FO082820">
    <property type="protein sequence ID" value="CCF18303.1"/>
    <property type="molecule type" value="Genomic_DNA"/>
</dbReference>
<organism evidence="7 8">
    <name type="scientific">Pseudorhizobium banfieldiae</name>
    <dbReference type="NCBI Taxonomy" id="1125847"/>
    <lineage>
        <taxon>Bacteria</taxon>
        <taxon>Pseudomonadati</taxon>
        <taxon>Pseudomonadota</taxon>
        <taxon>Alphaproteobacteria</taxon>
        <taxon>Hyphomicrobiales</taxon>
        <taxon>Rhizobiaceae</taxon>
        <taxon>Rhizobium/Agrobacterium group</taxon>
        <taxon>Pseudorhizobium</taxon>
    </lineage>
</organism>
<keyword evidence="2" id="KW-1003">Cell membrane</keyword>
<protein>
    <recommendedName>
        <fullName evidence="9">Lipopolysaccharide export system permease protein</fullName>
    </recommendedName>
</protein>
<feature type="transmembrane region" description="Helical" evidence="6">
    <location>
        <begin position="305"/>
        <end position="325"/>
    </location>
</feature>
<dbReference type="InterPro" id="IPR005495">
    <property type="entry name" value="LptG/LptF_permease"/>
</dbReference>
<comment type="subcellular location">
    <subcellularLocation>
        <location evidence="1">Cell membrane</location>
        <topology evidence="1">Multi-pass membrane protein</topology>
    </subcellularLocation>
</comment>
<keyword evidence="4 6" id="KW-1133">Transmembrane helix</keyword>
<dbReference type="GO" id="GO:0043190">
    <property type="term" value="C:ATP-binding cassette (ABC) transporter complex"/>
    <property type="evidence" value="ECO:0007669"/>
    <property type="project" value="TreeGrafter"/>
</dbReference>
<dbReference type="KEGG" id="rht:NT26_0579"/>
<evidence type="ECO:0000256" key="3">
    <source>
        <dbReference type="ARBA" id="ARBA00022692"/>
    </source>
</evidence>
<evidence type="ECO:0000256" key="5">
    <source>
        <dbReference type="ARBA" id="ARBA00023136"/>
    </source>
</evidence>
<keyword evidence="3 6" id="KW-0812">Transmembrane</keyword>
<dbReference type="AlphaFoldDB" id="L0NB41"/>
<keyword evidence="5 6" id="KW-0472">Membrane</keyword>
<name>L0NB41_9HYPH</name>
<feature type="transmembrane region" description="Helical" evidence="6">
    <location>
        <begin position="279"/>
        <end position="299"/>
    </location>
</feature>
<accession>L0NB41</accession>
<evidence type="ECO:0000256" key="6">
    <source>
        <dbReference type="SAM" id="Phobius"/>
    </source>
</evidence>
<dbReference type="OrthoDB" id="7218898at2"/>
<evidence type="ECO:0000313" key="7">
    <source>
        <dbReference type="EMBL" id="CCF18303.1"/>
    </source>
</evidence>
<dbReference type="Pfam" id="PF03739">
    <property type="entry name" value="LptF_LptG"/>
    <property type="match status" value="1"/>
</dbReference>
<reference evidence="7 8" key="1">
    <citation type="journal article" date="2013" name="Genome Biol. Evol.">
        <title>Life in an arsenic-containing gold mine: genome and physiology of the autotrophic arsenite-oxidizing bacterium rhizobium sp. NT-26.</title>
        <authorList>
            <person name="Andres J."/>
            <person name="Arsene-Ploetze F."/>
            <person name="Barbe V."/>
            <person name="Brochier-Armanet C."/>
            <person name="Cleiss-Arnold J."/>
            <person name="Coppee J.Y."/>
            <person name="Dillies M.A."/>
            <person name="Geist"/>
            <person name="L"/>
            <person name="Joublin A."/>
            <person name="Koechler S."/>
            <person name="Lassalle F."/>
            <person name="Marchal M."/>
            <person name="Medigue C."/>
            <person name="Muller D."/>
            <person name="Nesme X."/>
            <person name="Plewniak F."/>
            <person name="Proux C."/>
            <person name="Ramirez-Bahena M.H."/>
            <person name="Schenowitz C."/>
            <person name="Sismeiro O."/>
            <person name="Vallenet D."/>
            <person name="Santini J.M."/>
            <person name="Bertin P.N."/>
        </authorList>
    </citation>
    <scope>NUCLEOTIDE SEQUENCE [LARGE SCALE GENOMIC DNA]</scope>
    <source>
        <strain evidence="7 8">NT-26</strain>
    </source>
</reference>
<dbReference type="PANTHER" id="PTHR33529:SF6">
    <property type="entry name" value="YJGP_YJGQ FAMILY PERMEASE"/>
    <property type="match status" value="1"/>
</dbReference>
<evidence type="ECO:0008006" key="9">
    <source>
        <dbReference type="Google" id="ProtNLM"/>
    </source>
</evidence>
<evidence type="ECO:0000313" key="8">
    <source>
        <dbReference type="Proteomes" id="UP000010792"/>
    </source>
</evidence>
<dbReference type="RefSeq" id="WP_052637261.1">
    <property type="nucleotide sequence ID" value="NZ_FO082820.1"/>
</dbReference>
<dbReference type="STRING" id="1125847.NT26_0579"/>
<proteinExistence type="predicted"/>
<keyword evidence="8" id="KW-1185">Reference proteome</keyword>
<evidence type="ECO:0000256" key="1">
    <source>
        <dbReference type="ARBA" id="ARBA00004651"/>
    </source>
</evidence>
<evidence type="ECO:0000256" key="2">
    <source>
        <dbReference type="ARBA" id="ARBA00022475"/>
    </source>
</evidence>
<sequence>MIPIGYLLRSTLEITGYYILVTALLCLIYLIEKFAALVAIAVDYDISLDTFFSLMLFTLPTMVDLALPLACLGAIYFWLLNAREKREMLIFASTGVGPALIGLTVLLATTGAVLLSLLFAGFIKPAANYSFRSTQQSAENQVLSKGIPGGAFYSQEGKVLYARSLDNTPLREIRLFGFSGDRLDRVIFSNCASIQVKEGSVNAELCKAHIYMLQTNASAPLAEPRMVKVDAGPSRYQFSMESVFRKIDEGYASELSLSELARRGWIESGEYSQAAFSRLLAALTCLVAGAVAVVCVAFTSAATKVFTFPIACASIMVVAIFNNTIASVYGPLARVPFLLAAGAIGAAIAVFLTIGLVHRNHDRLVTPQMAKT</sequence>
<evidence type="ECO:0000256" key="4">
    <source>
        <dbReference type="ARBA" id="ARBA00022989"/>
    </source>
</evidence>
<feature type="transmembrane region" description="Helical" evidence="6">
    <location>
        <begin position="337"/>
        <end position="357"/>
    </location>
</feature>
<feature type="transmembrane region" description="Helical" evidence="6">
    <location>
        <begin position="99"/>
        <end position="123"/>
    </location>
</feature>
<dbReference type="PANTHER" id="PTHR33529">
    <property type="entry name" value="SLR0882 PROTEIN-RELATED"/>
    <property type="match status" value="1"/>
</dbReference>
<feature type="transmembrane region" description="Helical" evidence="6">
    <location>
        <begin position="17"/>
        <end position="42"/>
    </location>
</feature>